<evidence type="ECO:0000313" key="3">
    <source>
        <dbReference type="EMBL" id="RVX08472.1"/>
    </source>
</evidence>
<dbReference type="SMART" id="SM00320">
    <property type="entry name" value="WD40"/>
    <property type="match status" value="1"/>
</dbReference>
<feature type="compositionally biased region" description="Acidic residues" evidence="2">
    <location>
        <begin position="1"/>
        <end position="25"/>
    </location>
</feature>
<gene>
    <name evidence="3" type="ORF">CK203_014275</name>
</gene>
<dbReference type="AlphaFoldDB" id="A0A438JHS0"/>
<dbReference type="PROSITE" id="PS50082">
    <property type="entry name" value="WD_REPEATS_2"/>
    <property type="match status" value="1"/>
</dbReference>
<dbReference type="Gene3D" id="2.130.10.10">
    <property type="entry name" value="YVTN repeat-like/Quinoprotein amine dehydrogenase"/>
    <property type="match status" value="1"/>
</dbReference>
<evidence type="ECO:0000313" key="4">
    <source>
        <dbReference type="Proteomes" id="UP000288805"/>
    </source>
</evidence>
<dbReference type="Proteomes" id="UP000288805">
    <property type="component" value="Unassembled WGS sequence"/>
</dbReference>
<protein>
    <submittedName>
        <fullName evidence="3">Uncharacterized protein</fullName>
    </submittedName>
</protein>
<dbReference type="PANTHER" id="PTHR13211:SF0">
    <property type="entry name" value="TELOMERASE CAJAL BODY PROTEIN 1"/>
    <property type="match status" value="1"/>
</dbReference>
<dbReference type="InterPro" id="IPR036322">
    <property type="entry name" value="WD40_repeat_dom_sf"/>
</dbReference>
<dbReference type="SUPFAM" id="SSF50978">
    <property type="entry name" value="WD40 repeat-like"/>
    <property type="match status" value="1"/>
</dbReference>
<feature type="repeat" description="WD" evidence="1">
    <location>
        <begin position="59"/>
        <end position="92"/>
    </location>
</feature>
<dbReference type="InterPro" id="IPR015943">
    <property type="entry name" value="WD40/YVTN_repeat-like_dom_sf"/>
</dbReference>
<organism evidence="3 4">
    <name type="scientific">Vitis vinifera</name>
    <name type="common">Grape</name>
    <dbReference type="NCBI Taxonomy" id="29760"/>
    <lineage>
        <taxon>Eukaryota</taxon>
        <taxon>Viridiplantae</taxon>
        <taxon>Streptophyta</taxon>
        <taxon>Embryophyta</taxon>
        <taxon>Tracheophyta</taxon>
        <taxon>Spermatophyta</taxon>
        <taxon>Magnoliopsida</taxon>
        <taxon>eudicotyledons</taxon>
        <taxon>Gunneridae</taxon>
        <taxon>Pentapetalae</taxon>
        <taxon>rosids</taxon>
        <taxon>Vitales</taxon>
        <taxon>Vitaceae</taxon>
        <taxon>Viteae</taxon>
        <taxon>Vitis</taxon>
    </lineage>
</organism>
<sequence>MSVTEAMEEGEEEQPNLGDEAEEIGNEAKQVEEEYSWPVIRFDVPPHRAYHFCHQFRTPSNPNNFLKGVKWSPDGSCFLTSSEDNTLRLFSL</sequence>
<dbReference type="EMBL" id="QGNW01000041">
    <property type="protein sequence ID" value="RVX08472.1"/>
    <property type="molecule type" value="Genomic_DNA"/>
</dbReference>
<evidence type="ECO:0000256" key="2">
    <source>
        <dbReference type="SAM" id="MobiDB-lite"/>
    </source>
</evidence>
<accession>A0A438JHS0</accession>
<dbReference type="InterPro" id="IPR001680">
    <property type="entry name" value="WD40_rpt"/>
</dbReference>
<proteinExistence type="predicted"/>
<dbReference type="OrthoDB" id="239865at2759"/>
<dbReference type="PROSITE" id="PS50294">
    <property type="entry name" value="WD_REPEATS_REGION"/>
    <property type="match status" value="1"/>
</dbReference>
<dbReference type="InterPro" id="IPR051150">
    <property type="entry name" value="SWT21/TCAB1_mRNA_Telomere"/>
</dbReference>
<reference evidence="3 4" key="1">
    <citation type="journal article" date="2018" name="PLoS Genet.">
        <title>Population sequencing reveals clonal diversity and ancestral inbreeding in the grapevine cultivar Chardonnay.</title>
        <authorList>
            <person name="Roach M.J."/>
            <person name="Johnson D.L."/>
            <person name="Bohlmann J."/>
            <person name="van Vuuren H.J."/>
            <person name="Jones S.J."/>
            <person name="Pretorius I.S."/>
            <person name="Schmidt S.A."/>
            <person name="Borneman A.R."/>
        </authorList>
    </citation>
    <scope>NUCLEOTIDE SEQUENCE [LARGE SCALE GENOMIC DNA]</scope>
    <source>
        <strain evidence="4">cv. Chardonnay</strain>
        <tissue evidence="3">Leaf</tissue>
    </source>
</reference>
<dbReference type="PANTHER" id="PTHR13211">
    <property type="entry name" value="TELOMERASE CAJAL BODY PROTEIN 1"/>
    <property type="match status" value="1"/>
</dbReference>
<name>A0A438JHS0_VITVI</name>
<comment type="caution">
    <text evidence="3">The sequence shown here is derived from an EMBL/GenBank/DDBJ whole genome shotgun (WGS) entry which is preliminary data.</text>
</comment>
<evidence type="ECO:0000256" key="1">
    <source>
        <dbReference type="PROSITE-ProRule" id="PRU00221"/>
    </source>
</evidence>
<keyword evidence="1" id="KW-0853">WD repeat</keyword>
<feature type="region of interest" description="Disordered" evidence="2">
    <location>
        <begin position="1"/>
        <end position="30"/>
    </location>
</feature>